<gene>
    <name evidence="2" type="ORF">KDD17_02110</name>
</gene>
<dbReference type="Proteomes" id="UP000683291">
    <property type="component" value="Chromosome 1"/>
</dbReference>
<name>A0A975PMJ9_9RHOB</name>
<protein>
    <submittedName>
        <fullName evidence="2">Uncharacterized protein</fullName>
    </submittedName>
</protein>
<feature type="transmembrane region" description="Helical" evidence="1">
    <location>
        <begin position="41"/>
        <end position="63"/>
    </location>
</feature>
<sequence>MTDVRTYGGLWVALGTLATFATMAVVSLLPMPTQLSLLAEGGLFETLSALGYGVCIALMFLLWPTSEIRRRWYFPVVFALFAGRELDLDKIPLPKGC</sequence>
<dbReference type="AlphaFoldDB" id="A0A975PMJ9"/>
<keyword evidence="3" id="KW-1185">Reference proteome</keyword>
<evidence type="ECO:0000313" key="3">
    <source>
        <dbReference type="Proteomes" id="UP000683291"/>
    </source>
</evidence>
<keyword evidence="1" id="KW-1133">Transmembrane helix</keyword>
<feature type="transmembrane region" description="Helical" evidence="1">
    <location>
        <begin position="7"/>
        <end position="29"/>
    </location>
</feature>
<proteinExistence type="predicted"/>
<dbReference type="RefSeq" id="WP_212705075.1">
    <property type="nucleotide sequence ID" value="NZ_CP073581.1"/>
</dbReference>
<accession>A0A975PMJ9</accession>
<keyword evidence="1" id="KW-0472">Membrane</keyword>
<dbReference type="KEGG" id="sual:KDD17_02110"/>
<reference evidence="2" key="1">
    <citation type="submission" date="2021-04" db="EMBL/GenBank/DDBJ databases">
        <title>Complete genome sequence for Sulfitobacter sp. strain JK7-1.</title>
        <authorList>
            <person name="Park S.-J."/>
        </authorList>
    </citation>
    <scope>NUCLEOTIDE SEQUENCE</scope>
    <source>
        <strain evidence="2">JK7-1</strain>
    </source>
</reference>
<evidence type="ECO:0000256" key="1">
    <source>
        <dbReference type="SAM" id="Phobius"/>
    </source>
</evidence>
<dbReference type="EMBL" id="CP073581">
    <property type="protein sequence ID" value="QUJ76878.1"/>
    <property type="molecule type" value="Genomic_DNA"/>
</dbReference>
<keyword evidence="1" id="KW-0812">Transmembrane</keyword>
<organism evidence="2 3">
    <name type="scientific">Sulfitobacter albidus</name>
    <dbReference type="NCBI Taxonomy" id="2829501"/>
    <lineage>
        <taxon>Bacteria</taxon>
        <taxon>Pseudomonadati</taxon>
        <taxon>Pseudomonadota</taxon>
        <taxon>Alphaproteobacteria</taxon>
        <taxon>Rhodobacterales</taxon>
        <taxon>Roseobacteraceae</taxon>
        <taxon>Sulfitobacter</taxon>
    </lineage>
</organism>
<evidence type="ECO:0000313" key="2">
    <source>
        <dbReference type="EMBL" id="QUJ76878.1"/>
    </source>
</evidence>